<dbReference type="RefSeq" id="WP_058920001.1">
    <property type="nucleotide sequence ID" value="NZ_JBHSQC010000015.1"/>
</dbReference>
<keyword evidence="1" id="KW-0472">Membrane</keyword>
<comment type="caution">
    <text evidence="2">The sequence shown here is derived from an EMBL/GenBank/DDBJ whole genome shotgun (WGS) entry which is preliminary data.</text>
</comment>
<gene>
    <name evidence="2" type="ORF">ACFSBK_08990</name>
</gene>
<protein>
    <submittedName>
        <fullName evidence="2">MptD family putative ECF transporter S component</fullName>
    </submittedName>
</protein>
<feature type="transmembrane region" description="Helical" evidence="1">
    <location>
        <begin position="114"/>
        <end position="133"/>
    </location>
</feature>
<feature type="transmembrane region" description="Helical" evidence="1">
    <location>
        <begin position="12"/>
        <end position="34"/>
    </location>
</feature>
<proteinExistence type="predicted"/>
<name>A0ABW4NNG7_9LACT</name>
<keyword evidence="3" id="KW-1185">Reference proteome</keyword>
<evidence type="ECO:0000256" key="1">
    <source>
        <dbReference type="SAM" id="Phobius"/>
    </source>
</evidence>
<dbReference type="InterPro" id="IPR011733">
    <property type="entry name" value="CHP02185_IM"/>
</dbReference>
<feature type="transmembrane region" description="Helical" evidence="1">
    <location>
        <begin position="40"/>
        <end position="57"/>
    </location>
</feature>
<dbReference type="NCBIfam" id="TIGR02185">
    <property type="entry name" value="Trep_Strep"/>
    <property type="match status" value="1"/>
</dbReference>
<accession>A0ABW4NNG7</accession>
<feature type="transmembrane region" description="Helical" evidence="1">
    <location>
        <begin position="161"/>
        <end position="182"/>
    </location>
</feature>
<dbReference type="EMBL" id="JBHUFF010000014">
    <property type="protein sequence ID" value="MFD1799983.1"/>
    <property type="molecule type" value="Genomic_DNA"/>
</dbReference>
<keyword evidence="1" id="KW-0812">Transmembrane</keyword>
<dbReference type="Pfam" id="PF09605">
    <property type="entry name" value="Trep_Strep"/>
    <property type="match status" value="1"/>
</dbReference>
<keyword evidence="1" id="KW-1133">Transmembrane helix</keyword>
<evidence type="ECO:0000313" key="3">
    <source>
        <dbReference type="Proteomes" id="UP001597285"/>
    </source>
</evidence>
<organism evidence="2 3">
    <name type="scientific">Carnobacterium antarcticum</name>
    <dbReference type="NCBI Taxonomy" id="2126436"/>
    <lineage>
        <taxon>Bacteria</taxon>
        <taxon>Bacillati</taxon>
        <taxon>Bacillota</taxon>
        <taxon>Bacilli</taxon>
        <taxon>Lactobacillales</taxon>
        <taxon>Carnobacteriaceae</taxon>
        <taxon>Carnobacterium</taxon>
    </lineage>
</organism>
<feature type="transmembrane region" description="Helical" evidence="1">
    <location>
        <begin position="64"/>
        <end position="80"/>
    </location>
</feature>
<dbReference type="Proteomes" id="UP001597285">
    <property type="component" value="Unassembled WGS sequence"/>
</dbReference>
<evidence type="ECO:0000313" key="2">
    <source>
        <dbReference type="EMBL" id="MFD1799983.1"/>
    </source>
</evidence>
<sequence>MEKLKVGDLINIGVFSALYFVCLSVGTLLGVVLIPGGTHIFAPSFAALLSGVVYMFLVTKVKKFGAISIVGILLALFYFSSGHFGPTFLASLIFGFLADFVAKKGHYVSDKWNLASYFVFSLGNLGPVLPMWFMKEAYIQSLVERGKDNSYITKVLASFEWPVIATVLVSLVLFSIIGGVFGQKMVKKHFSKAGLV</sequence>
<reference evidence="3" key="1">
    <citation type="journal article" date="2019" name="Int. J. Syst. Evol. Microbiol.">
        <title>The Global Catalogue of Microorganisms (GCM) 10K type strain sequencing project: providing services to taxonomists for standard genome sequencing and annotation.</title>
        <authorList>
            <consortium name="The Broad Institute Genomics Platform"/>
            <consortium name="The Broad Institute Genome Sequencing Center for Infectious Disease"/>
            <person name="Wu L."/>
            <person name="Ma J."/>
        </authorList>
    </citation>
    <scope>NUCLEOTIDE SEQUENCE [LARGE SCALE GENOMIC DNA]</scope>
    <source>
        <strain evidence="3">KCTC 42143</strain>
    </source>
</reference>